<accession>A0A022PJC3</accession>
<feature type="transmembrane region" description="Helical" evidence="14">
    <location>
        <begin position="95"/>
        <end position="117"/>
    </location>
</feature>
<dbReference type="InterPro" id="IPR051085">
    <property type="entry name" value="MB_O-acyltransferase"/>
</dbReference>
<reference evidence="15 16" key="1">
    <citation type="submission" date="2014-03" db="EMBL/GenBank/DDBJ databases">
        <title>Draft Genome of Photorhabdus luminescens BA1, an Egyptian Isolate.</title>
        <authorList>
            <person name="Ghazal S."/>
            <person name="Hurst S.G.IV."/>
            <person name="Morris K."/>
            <person name="Thomas K."/>
            <person name="Tisa L.S."/>
        </authorList>
    </citation>
    <scope>NUCLEOTIDE SEQUENCE [LARGE SCALE GENOMIC DNA]</scope>
    <source>
        <strain evidence="15 16">BA1</strain>
    </source>
</reference>
<dbReference type="InterPro" id="IPR024194">
    <property type="entry name" value="Ac/AlaTfrase_AlgI/DltB"/>
</dbReference>
<keyword evidence="10 13" id="KW-0472">Membrane</keyword>
<evidence type="ECO:0000256" key="8">
    <source>
        <dbReference type="ARBA" id="ARBA00022841"/>
    </source>
</evidence>
<feature type="transmembrane region" description="Helical" evidence="14">
    <location>
        <begin position="129"/>
        <end position="147"/>
    </location>
</feature>
<dbReference type="Proteomes" id="UP000023464">
    <property type="component" value="Unassembled WGS sequence"/>
</dbReference>
<protein>
    <recommendedName>
        <fullName evidence="4">Probable alginate O-acetylase AlgI</fullName>
    </recommendedName>
    <alternativeName>
        <fullName evidence="12">Alginate biosynthesis protein AlgI</fullName>
    </alternativeName>
</protein>
<sequence>MFANFNFFIYLFSASIVFSLFFLFFNKKINSKIALSIFSIICWCIIFRYKIYIPIALSIYFYLITLIFKKNIINKLVSSLLIISPLFLVKLNLEFSHLLSVIGLSFFTFRAIDVILFSSKKQKIVIYEYFSYLFLPLVWLAGPMYRWNSFKRDLFELQAPVSLEKWFAGAGQILYGVVQKFLFAALIYNVFLSDYINKDTIESYLVVAISYSFYLYFDFAGYTNMACGAGKLFGINLPINFHYPILAKNPQDFWRRFHISLSEWLRDVIFMPLYKMLMEKEFFKNHRLFAQNISIFITLFCMGIWNGLELNYIISGALFGSYSVMHNCLINYTRDKGNITNILNTKIISFFGRLTTLTLICFSLYIFSGYSFIK</sequence>
<gene>
    <name evidence="15" type="ORF">BA1DRAFT_01871</name>
</gene>
<dbReference type="GO" id="GO:0016746">
    <property type="term" value="F:acyltransferase activity"/>
    <property type="evidence" value="ECO:0007669"/>
    <property type="project" value="UniProtKB-KW"/>
</dbReference>
<dbReference type="Pfam" id="PF03062">
    <property type="entry name" value="MBOAT"/>
    <property type="match status" value="1"/>
</dbReference>
<keyword evidence="7 14" id="KW-0812">Transmembrane</keyword>
<feature type="transmembrane region" description="Helical" evidence="14">
    <location>
        <begin position="37"/>
        <end position="63"/>
    </location>
</feature>
<keyword evidence="9 14" id="KW-1133">Transmembrane helix</keyword>
<evidence type="ECO:0000313" key="15">
    <source>
        <dbReference type="EMBL" id="EYU15614.1"/>
    </source>
</evidence>
<evidence type="ECO:0000256" key="2">
    <source>
        <dbReference type="ARBA" id="ARBA00005182"/>
    </source>
</evidence>
<feature type="transmembrane region" description="Helical" evidence="14">
    <location>
        <begin position="350"/>
        <end position="373"/>
    </location>
</feature>
<dbReference type="AlphaFoldDB" id="A0A022PJC3"/>
<feature type="transmembrane region" description="Helical" evidence="14">
    <location>
        <begin position="7"/>
        <end position="25"/>
    </location>
</feature>
<feature type="transmembrane region" description="Helical" evidence="14">
    <location>
        <begin position="288"/>
        <end position="306"/>
    </location>
</feature>
<dbReference type="PANTHER" id="PTHR13285:SF23">
    <property type="entry name" value="TEICHOIC ACID D-ALANYLTRANSFERASE"/>
    <property type="match status" value="1"/>
</dbReference>
<comment type="caution">
    <text evidence="15">The sequence shown here is derived from an EMBL/GenBank/DDBJ whole genome shotgun (WGS) entry which is preliminary data.</text>
</comment>
<dbReference type="PIRSF" id="PIRSF016636">
    <property type="entry name" value="AlgI_DltB"/>
    <property type="match status" value="1"/>
</dbReference>
<keyword evidence="8" id="KW-0016">Alginate biosynthesis</keyword>
<comment type="subcellular location">
    <subcellularLocation>
        <location evidence="1">Cell membrane</location>
        <topology evidence="1">Multi-pass membrane protein</topology>
    </subcellularLocation>
</comment>
<evidence type="ECO:0000256" key="12">
    <source>
        <dbReference type="ARBA" id="ARBA00031030"/>
    </source>
</evidence>
<feature type="transmembrane region" description="Helical" evidence="14">
    <location>
        <begin position="312"/>
        <end position="330"/>
    </location>
</feature>
<evidence type="ECO:0000256" key="7">
    <source>
        <dbReference type="ARBA" id="ARBA00022692"/>
    </source>
</evidence>
<comment type="similarity">
    <text evidence="3 13">Belongs to the membrane-bound acyltransferase family.</text>
</comment>
<evidence type="ECO:0000256" key="11">
    <source>
        <dbReference type="ARBA" id="ARBA00023315"/>
    </source>
</evidence>
<keyword evidence="6 13" id="KW-0808">Transferase</keyword>
<evidence type="ECO:0000256" key="14">
    <source>
        <dbReference type="SAM" id="Phobius"/>
    </source>
</evidence>
<dbReference type="GO" id="GO:0042121">
    <property type="term" value="P:alginic acid biosynthetic process"/>
    <property type="evidence" value="ECO:0007669"/>
    <property type="project" value="UniProtKB-KW"/>
</dbReference>
<evidence type="ECO:0000256" key="3">
    <source>
        <dbReference type="ARBA" id="ARBA00010323"/>
    </source>
</evidence>
<evidence type="ECO:0000256" key="5">
    <source>
        <dbReference type="ARBA" id="ARBA00022475"/>
    </source>
</evidence>
<proteinExistence type="inferred from homology"/>
<dbReference type="RefSeq" id="WP_036778129.1">
    <property type="nucleotide sequence ID" value="NZ_CAWLTM010000093.1"/>
</dbReference>
<keyword evidence="5 13" id="KW-1003">Cell membrane</keyword>
<evidence type="ECO:0000256" key="10">
    <source>
        <dbReference type="ARBA" id="ARBA00023136"/>
    </source>
</evidence>
<name>A0A022PJC3_9GAMM</name>
<organism evidence="15 16">
    <name type="scientific">Photorhabdus aegyptia</name>
    <dbReference type="NCBI Taxonomy" id="2805098"/>
    <lineage>
        <taxon>Bacteria</taxon>
        <taxon>Pseudomonadati</taxon>
        <taxon>Pseudomonadota</taxon>
        <taxon>Gammaproteobacteria</taxon>
        <taxon>Enterobacterales</taxon>
        <taxon>Morganellaceae</taxon>
        <taxon>Photorhabdus</taxon>
    </lineage>
</organism>
<feature type="transmembrane region" description="Helical" evidence="14">
    <location>
        <begin position="167"/>
        <end position="191"/>
    </location>
</feature>
<keyword evidence="16" id="KW-1185">Reference proteome</keyword>
<evidence type="ECO:0000256" key="6">
    <source>
        <dbReference type="ARBA" id="ARBA00022679"/>
    </source>
</evidence>
<evidence type="ECO:0000256" key="4">
    <source>
        <dbReference type="ARBA" id="ARBA00016084"/>
    </source>
</evidence>
<dbReference type="EMBL" id="JFGV01000022">
    <property type="protein sequence ID" value="EYU15614.1"/>
    <property type="molecule type" value="Genomic_DNA"/>
</dbReference>
<evidence type="ECO:0000256" key="9">
    <source>
        <dbReference type="ARBA" id="ARBA00022989"/>
    </source>
</evidence>
<dbReference type="InterPro" id="IPR004299">
    <property type="entry name" value="MBOAT_fam"/>
</dbReference>
<keyword evidence="11 13" id="KW-0012">Acyltransferase</keyword>
<dbReference type="PANTHER" id="PTHR13285">
    <property type="entry name" value="ACYLTRANSFERASE"/>
    <property type="match status" value="1"/>
</dbReference>
<dbReference type="GO" id="GO:0005886">
    <property type="term" value="C:plasma membrane"/>
    <property type="evidence" value="ECO:0007669"/>
    <property type="project" value="UniProtKB-SubCell"/>
</dbReference>
<evidence type="ECO:0000313" key="16">
    <source>
        <dbReference type="Proteomes" id="UP000023464"/>
    </source>
</evidence>
<comment type="pathway">
    <text evidence="2">Glycan biosynthesis; alginate biosynthesis.</text>
</comment>
<evidence type="ECO:0000256" key="1">
    <source>
        <dbReference type="ARBA" id="ARBA00004651"/>
    </source>
</evidence>
<dbReference type="PATRIC" id="fig|1393736.3.peg.1895"/>
<evidence type="ECO:0000256" key="13">
    <source>
        <dbReference type="PIRNR" id="PIRNR016636"/>
    </source>
</evidence>